<proteinExistence type="predicted"/>
<feature type="transmembrane region" description="Helical" evidence="1">
    <location>
        <begin position="37"/>
        <end position="57"/>
    </location>
</feature>
<feature type="transmembrane region" description="Helical" evidence="1">
    <location>
        <begin position="12"/>
        <end position="31"/>
    </location>
</feature>
<evidence type="ECO:0000313" key="2">
    <source>
        <dbReference type="EMBL" id="KRL06161.1"/>
    </source>
</evidence>
<dbReference type="Proteomes" id="UP000051448">
    <property type="component" value="Unassembled WGS sequence"/>
</dbReference>
<evidence type="ECO:0008006" key="4">
    <source>
        <dbReference type="Google" id="ProtNLM"/>
    </source>
</evidence>
<dbReference type="EMBL" id="AZDX01000029">
    <property type="protein sequence ID" value="KRL06161.1"/>
    <property type="molecule type" value="Genomic_DNA"/>
</dbReference>
<comment type="caution">
    <text evidence="2">The sequence shown here is derived from an EMBL/GenBank/DDBJ whole genome shotgun (WGS) entry which is preliminary data.</text>
</comment>
<dbReference type="Pfam" id="PF11457">
    <property type="entry name" value="DUF3021"/>
    <property type="match status" value="1"/>
</dbReference>
<dbReference type="InterPro" id="IPR021560">
    <property type="entry name" value="DUF3021"/>
</dbReference>
<dbReference type="GeneID" id="98310993"/>
<keyword evidence="3" id="KW-1185">Reference proteome</keyword>
<dbReference type="STRING" id="1423759.FC92_GL000955"/>
<name>A0A0R1ME64_9LACO</name>
<evidence type="ECO:0000313" key="3">
    <source>
        <dbReference type="Proteomes" id="UP000051448"/>
    </source>
</evidence>
<dbReference type="AlphaFoldDB" id="A0A0R1ME64"/>
<gene>
    <name evidence="2" type="ORF">FC92_GL000955</name>
</gene>
<keyword evidence="1" id="KW-0812">Transmembrane</keyword>
<keyword evidence="1" id="KW-0472">Membrane</keyword>
<reference evidence="2 3" key="1">
    <citation type="journal article" date="2015" name="Genome Announc.">
        <title>Expanding the biotechnology potential of lactobacilli through comparative genomics of 213 strains and associated genera.</title>
        <authorList>
            <person name="Sun Z."/>
            <person name="Harris H.M."/>
            <person name="McCann A."/>
            <person name="Guo C."/>
            <person name="Argimon S."/>
            <person name="Zhang W."/>
            <person name="Yang X."/>
            <person name="Jeffery I.B."/>
            <person name="Cooney J.C."/>
            <person name="Kagawa T.F."/>
            <person name="Liu W."/>
            <person name="Song Y."/>
            <person name="Salvetti E."/>
            <person name="Wrobel A."/>
            <person name="Rasinkangas P."/>
            <person name="Parkhill J."/>
            <person name="Rea M.C."/>
            <person name="O'Sullivan O."/>
            <person name="Ritari J."/>
            <person name="Douillard F.P."/>
            <person name="Paul Ross R."/>
            <person name="Yang R."/>
            <person name="Briner A.E."/>
            <person name="Felis G.E."/>
            <person name="de Vos W.M."/>
            <person name="Barrangou R."/>
            <person name="Klaenhammer T.R."/>
            <person name="Caufield P.W."/>
            <person name="Cui Y."/>
            <person name="Zhang H."/>
            <person name="O'Toole P.W."/>
        </authorList>
    </citation>
    <scope>NUCLEOTIDE SEQUENCE [LARGE SCALE GENOMIC DNA]</scope>
    <source>
        <strain evidence="2 3">DSM 19519</strain>
    </source>
</reference>
<dbReference type="OrthoDB" id="2322568at2"/>
<dbReference type="RefSeq" id="WP_057869939.1">
    <property type="nucleotide sequence ID" value="NZ_AZDX01000029.1"/>
</dbReference>
<accession>A0A0R1ME64</accession>
<feature type="transmembrane region" description="Helical" evidence="1">
    <location>
        <begin position="91"/>
        <end position="112"/>
    </location>
</feature>
<evidence type="ECO:0000256" key="1">
    <source>
        <dbReference type="SAM" id="Phobius"/>
    </source>
</evidence>
<feature type="transmembrane region" description="Helical" evidence="1">
    <location>
        <begin position="64"/>
        <end position="85"/>
    </location>
</feature>
<dbReference type="PATRIC" id="fig|1423759.3.peg.1010"/>
<keyword evidence="1" id="KW-1133">Transmembrane helix</keyword>
<organism evidence="2 3">
    <name type="scientific">Liquorilactobacillus hordei DSM 19519</name>
    <dbReference type="NCBI Taxonomy" id="1423759"/>
    <lineage>
        <taxon>Bacteria</taxon>
        <taxon>Bacillati</taxon>
        <taxon>Bacillota</taxon>
        <taxon>Bacilli</taxon>
        <taxon>Lactobacillales</taxon>
        <taxon>Lactobacillaceae</taxon>
        <taxon>Liquorilactobacillus</taxon>
    </lineage>
</organism>
<protein>
    <recommendedName>
        <fullName evidence="4">DUF3021 domain-containing protein</fullName>
    </recommendedName>
</protein>
<sequence length="137" mass="16088">MLKKIKDLLNSFLIGVGFGSTVYLLFIAFGVEHEPTMFNIFSVLLISGLIGIFSLIFDVVEWSYLSTLFIHFLGTFSLVMLMIWINDWPVWQEFISFFLNFVGIYLIIWFIVKLKLSASVNSVNQRLRERNERHKQR</sequence>